<evidence type="ECO:0000313" key="7">
    <source>
        <dbReference type="WBParaSite" id="PDA_v2.g28439.t1"/>
    </source>
</evidence>
<dbReference type="InterPro" id="IPR018247">
    <property type="entry name" value="EF_Hand_1_Ca_BS"/>
</dbReference>
<dbReference type="PANTHER" id="PTHR10827">
    <property type="entry name" value="RETICULOCALBIN"/>
    <property type="match status" value="1"/>
</dbReference>
<evidence type="ECO:0000256" key="3">
    <source>
        <dbReference type="ARBA" id="ARBA00022837"/>
    </source>
</evidence>
<keyword evidence="6" id="KW-1185">Reference proteome</keyword>
<dbReference type="PROSITE" id="PS00018">
    <property type="entry name" value="EF_HAND_1"/>
    <property type="match status" value="3"/>
</dbReference>
<dbReference type="PROSITE" id="PS50222">
    <property type="entry name" value="EF_HAND_2"/>
    <property type="match status" value="2"/>
</dbReference>
<dbReference type="SUPFAM" id="SSF47473">
    <property type="entry name" value="EF-hand"/>
    <property type="match status" value="1"/>
</dbReference>
<name>A0A914QA14_9BILA</name>
<sequence>MILIIACVFILSFCIGNGQIPDRLNWEDFQKYQICNRVIIKECFKDMDANGDKIVTAQEMRKYWDKNNERIAKMDEERYETEFKNADKNHDGILSAIEVQQFLDETYNRTPAFNNFFKSQVDKNGDGQLNKDEFIYLRKHGDEIPL</sequence>
<evidence type="ECO:0000259" key="5">
    <source>
        <dbReference type="PROSITE" id="PS50222"/>
    </source>
</evidence>
<dbReference type="InterPro" id="IPR002048">
    <property type="entry name" value="EF_hand_dom"/>
</dbReference>
<evidence type="ECO:0000256" key="1">
    <source>
        <dbReference type="ARBA" id="ARBA00022723"/>
    </source>
</evidence>
<evidence type="ECO:0000256" key="4">
    <source>
        <dbReference type="SAM" id="SignalP"/>
    </source>
</evidence>
<feature type="signal peptide" evidence="4">
    <location>
        <begin position="1"/>
        <end position="18"/>
    </location>
</feature>
<dbReference type="PANTHER" id="PTHR10827:SF98">
    <property type="entry name" value="45 KDA CALCIUM-BINDING PROTEIN"/>
    <property type="match status" value="1"/>
</dbReference>
<dbReference type="GO" id="GO:0005509">
    <property type="term" value="F:calcium ion binding"/>
    <property type="evidence" value="ECO:0007669"/>
    <property type="project" value="InterPro"/>
</dbReference>
<dbReference type="SMART" id="SM00054">
    <property type="entry name" value="EFh"/>
    <property type="match status" value="3"/>
</dbReference>
<proteinExistence type="predicted"/>
<dbReference type="WBParaSite" id="PDA_v2.g28439.t1">
    <property type="protein sequence ID" value="PDA_v2.g28439.t1"/>
    <property type="gene ID" value="PDA_v2.g28439"/>
</dbReference>
<dbReference type="Pfam" id="PF13202">
    <property type="entry name" value="EF-hand_5"/>
    <property type="match status" value="2"/>
</dbReference>
<feature type="chain" id="PRO_5036765541" evidence="4">
    <location>
        <begin position="19"/>
        <end position="146"/>
    </location>
</feature>
<keyword evidence="4" id="KW-0732">Signal</keyword>
<keyword evidence="2" id="KW-0677">Repeat</keyword>
<accession>A0A914QA14</accession>
<evidence type="ECO:0000313" key="6">
    <source>
        <dbReference type="Proteomes" id="UP000887578"/>
    </source>
</evidence>
<protein>
    <submittedName>
        <fullName evidence="7">EF-hand domain-containing protein</fullName>
    </submittedName>
</protein>
<reference evidence="7" key="1">
    <citation type="submission" date="2022-11" db="UniProtKB">
        <authorList>
            <consortium name="WormBaseParasite"/>
        </authorList>
    </citation>
    <scope>IDENTIFICATION</scope>
</reference>
<dbReference type="Proteomes" id="UP000887578">
    <property type="component" value="Unplaced"/>
</dbReference>
<organism evidence="6 7">
    <name type="scientific">Panagrolaimus davidi</name>
    <dbReference type="NCBI Taxonomy" id="227884"/>
    <lineage>
        <taxon>Eukaryota</taxon>
        <taxon>Metazoa</taxon>
        <taxon>Ecdysozoa</taxon>
        <taxon>Nematoda</taxon>
        <taxon>Chromadorea</taxon>
        <taxon>Rhabditida</taxon>
        <taxon>Tylenchina</taxon>
        <taxon>Panagrolaimomorpha</taxon>
        <taxon>Panagrolaimoidea</taxon>
        <taxon>Panagrolaimidae</taxon>
        <taxon>Panagrolaimus</taxon>
    </lineage>
</organism>
<dbReference type="InterPro" id="IPR011992">
    <property type="entry name" value="EF-hand-dom_pair"/>
</dbReference>
<dbReference type="Gene3D" id="1.10.238.10">
    <property type="entry name" value="EF-hand"/>
    <property type="match status" value="2"/>
</dbReference>
<feature type="domain" description="EF-hand" evidence="5">
    <location>
        <begin position="35"/>
        <end position="70"/>
    </location>
</feature>
<keyword evidence="3" id="KW-0106">Calcium</keyword>
<keyword evidence="1" id="KW-0479">Metal-binding</keyword>
<feature type="domain" description="EF-hand" evidence="5">
    <location>
        <begin position="74"/>
        <end position="109"/>
    </location>
</feature>
<dbReference type="AlphaFoldDB" id="A0A914QA14"/>
<evidence type="ECO:0000256" key="2">
    <source>
        <dbReference type="ARBA" id="ARBA00022737"/>
    </source>
</evidence>